<evidence type="ECO:0000313" key="2">
    <source>
        <dbReference type="EMBL" id="RQM38059.1"/>
    </source>
</evidence>
<dbReference type="EMBL" id="RHHM01000008">
    <property type="protein sequence ID" value="RQM38059.1"/>
    <property type="molecule type" value="Genomic_DNA"/>
</dbReference>
<dbReference type="Gene3D" id="3.40.50.12780">
    <property type="entry name" value="N-terminal domain of ligase-like"/>
    <property type="match status" value="1"/>
</dbReference>
<comment type="caution">
    <text evidence="2">The sequence shown here is derived from an EMBL/GenBank/DDBJ whole genome shotgun (WGS) entry which is preliminary data.</text>
</comment>
<protein>
    <recommendedName>
        <fullName evidence="1">AMP-dependent synthetase/ligase domain-containing protein</fullName>
    </recommendedName>
</protein>
<feature type="domain" description="AMP-dependent synthetase/ligase" evidence="1">
    <location>
        <begin position="129"/>
        <end position="331"/>
    </location>
</feature>
<keyword evidence="3" id="KW-1185">Reference proteome</keyword>
<dbReference type="Pfam" id="PF00501">
    <property type="entry name" value="AMP-binding"/>
    <property type="match status" value="1"/>
</dbReference>
<proteinExistence type="predicted"/>
<organism evidence="2 3">
    <name type="scientific">Erwinia psidii</name>
    <dbReference type="NCBI Taxonomy" id="69224"/>
    <lineage>
        <taxon>Bacteria</taxon>
        <taxon>Pseudomonadati</taxon>
        <taxon>Pseudomonadota</taxon>
        <taxon>Gammaproteobacteria</taxon>
        <taxon>Enterobacterales</taxon>
        <taxon>Erwiniaceae</taxon>
        <taxon>Erwinia</taxon>
    </lineage>
</organism>
<dbReference type="InterPro" id="IPR000873">
    <property type="entry name" value="AMP-dep_synth/lig_dom"/>
</dbReference>
<dbReference type="InterPro" id="IPR042099">
    <property type="entry name" value="ANL_N_sf"/>
</dbReference>
<evidence type="ECO:0000259" key="1">
    <source>
        <dbReference type="Pfam" id="PF00501"/>
    </source>
</evidence>
<sequence>MNLPDYLLMNIYRHRDSTFLIENDRVITYQQLLESVLIYAKTIRDNTSTEKKVLLRESSAFSTLVRLLALLNNNISVALVHRGWQGTTVDENYWQSVENYKHQASSLELQKMLTEEIMNRKECSSTLSFHSSGTTSDNPTEMTVSQDNIFFSLTSISATLKYNNESRIGVTTPLSFDYSLYQFLMAIASGSSVVYSDFRLKAHRSFDIFARYSCNYLALIPGLLKQYLTLHKLKALGQPPCYITLTGEFFEQQTLQQCHQLLPETHIITMYGITECKRVSITPPEICVIESNCVGLAIPGTSVLIKDKDERILRSGTGECIARGAHVINGYASEGPCQFTQHEGQRQLNTSDIIHVDHDGFISFLRRSNEIIKINGKRIDSTTVKRFIQQIYPDINDISCRENKIIITSRNDLPEKSIKETVKHYFYEHHAIVLRDIVLRKKENINLKGM</sequence>
<dbReference type="OrthoDB" id="9761989at2"/>
<dbReference type="PANTHER" id="PTHR43767">
    <property type="entry name" value="LONG-CHAIN-FATTY-ACID--COA LIGASE"/>
    <property type="match status" value="1"/>
</dbReference>
<accession>A0A3N6UQ28</accession>
<evidence type="ECO:0000313" key="3">
    <source>
        <dbReference type="Proteomes" id="UP000279457"/>
    </source>
</evidence>
<dbReference type="RefSeq" id="WP_124233408.1">
    <property type="nucleotide sequence ID" value="NZ_RHHM01000008.1"/>
</dbReference>
<reference evidence="2 3" key="1">
    <citation type="submission" date="2018-10" db="EMBL/GenBank/DDBJ databases">
        <title>Draft genome sequence for the type isolate of Erwinia psidii, agent causal of bacterial blight in guava (Psidium guajava) and wilt and die-back of Eucalyptus spp.</title>
        <authorList>
            <person name="Hermenegildo P.S."/>
            <person name="Santos S.A."/>
            <person name="Guimaraes L.M.S."/>
            <person name="Vidigal P.M.P."/>
            <person name="Pereira I.C."/>
            <person name="Badel J.L."/>
            <person name="Alfenas-Zerbini P."/>
            <person name="Ferreira M.A.S.V."/>
            <person name="Alfenas A.C."/>
        </authorList>
    </citation>
    <scope>NUCLEOTIDE SEQUENCE [LARGE SCALE GENOMIC DNA]</scope>
    <source>
        <strain evidence="2 3">IBSBF 435</strain>
    </source>
</reference>
<dbReference type="PANTHER" id="PTHR43767:SF1">
    <property type="entry name" value="NONRIBOSOMAL PEPTIDE SYNTHASE PES1 (EUROFUNG)-RELATED"/>
    <property type="match status" value="1"/>
</dbReference>
<name>A0A3N6UQ28_9GAMM</name>
<gene>
    <name evidence="2" type="ORF">EB241_12335</name>
</gene>
<dbReference type="AlphaFoldDB" id="A0A3N6UQ28"/>
<dbReference type="InterPro" id="IPR050237">
    <property type="entry name" value="ATP-dep_AMP-bd_enzyme"/>
</dbReference>
<dbReference type="SUPFAM" id="SSF56801">
    <property type="entry name" value="Acetyl-CoA synthetase-like"/>
    <property type="match status" value="1"/>
</dbReference>
<dbReference type="Proteomes" id="UP000279457">
    <property type="component" value="Unassembled WGS sequence"/>
</dbReference>